<dbReference type="eggNOG" id="ENOG50311Q2">
    <property type="taxonomic scope" value="Bacteria"/>
</dbReference>
<evidence type="ECO:0000313" key="2">
    <source>
        <dbReference type="Proteomes" id="UP000028705"/>
    </source>
</evidence>
<organism evidence="1 2">
    <name type="scientific">Chryseobacterium soli</name>
    <dbReference type="NCBI Taxonomy" id="445961"/>
    <lineage>
        <taxon>Bacteria</taxon>
        <taxon>Pseudomonadati</taxon>
        <taxon>Bacteroidota</taxon>
        <taxon>Flavobacteriia</taxon>
        <taxon>Flavobacteriales</taxon>
        <taxon>Weeksellaceae</taxon>
        <taxon>Chryseobacterium group</taxon>
        <taxon>Chryseobacterium</taxon>
    </lineage>
</organism>
<dbReference type="OrthoDB" id="1263122at2"/>
<accession>A0A086A3V2</accession>
<keyword evidence="2" id="KW-1185">Reference proteome</keyword>
<reference evidence="1 2" key="1">
    <citation type="submission" date="2014-07" db="EMBL/GenBank/DDBJ databases">
        <title>Genome of Chryseobacterium soli DSM 19298.</title>
        <authorList>
            <person name="Stropko S.J."/>
            <person name="Pipes S.E."/>
            <person name="Newman J."/>
        </authorList>
    </citation>
    <scope>NUCLEOTIDE SEQUENCE [LARGE SCALE GENOMIC DNA]</scope>
    <source>
        <strain evidence="1 2">DSM 19298</strain>
    </source>
</reference>
<proteinExistence type="predicted"/>
<protein>
    <submittedName>
        <fullName evidence="1">Uncharacterized protein</fullName>
    </submittedName>
</protein>
<dbReference type="Proteomes" id="UP000028705">
    <property type="component" value="Unassembled WGS sequence"/>
</dbReference>
<comment type="caution">
    <text evidence="1">The sequence shown here is derived from an EMBL/GenBank/DDBJ whole genome shotgun (WGS) entry which is preliminary data.</text>
</comment>
<evidence type="ECO:0000313" key="1">
    <source>
        <dbReference type="EMBL" id="KFF11366.1"/>
    </source>
</evidence>
<gene>
    <name evidence="1" type="ORF">IW15_16620</name>
</gene>
<dbReference type="AlphaFoldDB" id="A0A086A3V2"/>
<name>A0A086A3V2_9FLAO</name>
<dbReference type="EMBL" id="JPRH01000007">
    <property type="protein sequence ID" value="KFF11366.1"/>
    <property type="molecule type" value="Genomic_DNA"/>
</dbReference>
<dbReference type="RefSeq" id="WP_034713384.1">
    <property type="nucleotide sequence ID" value="NZ_JPRH01000007.1"/>
</dbReference>
<sequence length="117" mass="13682">MVENFKYLLLFLLFSCQNKEQKAQLGKQLITQNFTILLDHLEYFKLSGNPLDVSIYQYVGEIKADQEAVIKKFQDKFQLSNEKIDNDLIKLAEIPQKNIGEYRLFLTVIIFLKTGMT</sequence>